<organism evidence="2 3">
    <name type="scientific">Pyrrhoderma noxium</name>
    <dbReference type="NCBI Taxonomy" id="2282107"/>
    <lineage>
        <taxon>Eukaryota</taxon>
        <taxon>Fungi</taxon>
        <taxon>Dikarya</taxon>
        <taxon>Basidiomycota</taxon>
        <taxon>Agaricomycotina</taxon>
        <taxon>Agaricomycetes</taxon>
        <taxon>Hymenochaetales</taxon>
        <taxon>Hymenochaetaceae</taxon>
        <taxon>Pyrrhoderma</taxon>
    </lineage>
</organism>
<protein>
    <submittedName>
        <fullName evidence="2">Uncharacterized protein</fullName>
    </submittedName>
</protein>
<name>A0A286UNK1_9AGAM</name>
<dbReference type="InterPro" id="IPR011009">
    <property type="entry name" value="Kinase-like_dom_sf"/>
</dbReference>
<keyword evidence="3" id="KW-1185">Reference proteome</keyword>
<sequence length="168" mass="18997">MFPIPVFIAPSEDRGPLPAIPYNPDSDISEPSEVAANPTSEAKEDIKKDTEEEPTKPRRVIRNEIAHPLHPIYELSHLEAYKNCVRDIVKAIHTMHETGYYHGNINPNTMLFASTGSSEQGVLLDIDDEWNIKEPSKFVPDTQRNYFKSQPEVKELYESSLSDSDSQA</sequence>
<dbReference type="AlphaFoldDB" id="A0A286UNK1"/>
<evidence type="ECO:0000313" key="3">
    <source>
        <dbReference type="Proteomes" id="UP000217199"/>
    </source>
</evidence>
<dbReference type="EMBL" id="NBII01000003">
    <property type="protein sequence ID" value="PAV21045.1"/>
    <property type="molecule type" value="Genomic_DNA"/>
</dbReference>
<proteinExistence type="predicted"/>
<evidence type="ECO:0000256" key="1">
    <source>
        <dbReference type="SAM" id="MobiDB-lite"/>
    </source>
</evidence>
<gene>
    <name evidence="2" type="ORF">PNOK_0367200</name>
</gene>
<comment type="caution">
    <text evidence="2">The sequence shown here is derived from an EMBL/GenBank/DDBJ whole genome shotgun (WGS) entry which is preliminary data.</text>
</comment>
<feature type="compositionally biased region" description="Basic and acidic residues" evidence="1">
    <location>
        <begin position="41"/>
        <end position="56"/>
    </location>
</feature>
<dbReference type="Proteomes" id="UP000217199">
    <property type="component" value="Unassembled WGS sequence"/>
</dbReference>
<accession>A0A286UNK1</accession>
<feature type="region of interest" description="Disordered" evidence="1">
    <location>
        <begin position="1"/>
        <end position="56"/>
    </location>
</feature>
<dbReference type="InParanoid" id="A0A286UNK1"/>
<dbReference type="SUPFAM" id="SSF56112">
    <property type="entry name" value="Protein kinase-like (PK-like)"/>
    <property type="match status" value="1"/>
</dbReference>
<reference evidence="2 3" key="1">
    <citation type="journal article" date="2017" name="Mol. Ecol.">
        <title>Comparative and population genomic landscape of Phellinus noxius: A hypervariable fungus causing root rot in trees.</title>
        <authorList>
            <person name="Chung C.L."/>
            <person name="Lee T.J."/>
            <person name="Akiba M."/>
            <person name="Lee H.H."/>
            <person name="Kuo T.H."/>
            <person name="Liu D."/>
            <person name="Ke H.M."/>
            <person name="Yokoi T."/>
            <person name="Roa M.B."/>
            <person name="Lu M.J."/>
            <person name="Chang Y.Y."/>
            <person name="Ann P.J."/>
            <person name="Tsai J.N."/>
            <person name="Chen C.Y."/>
            <person name="Tzean S.S."/>
            <person name="Ota Y."/>
            <person name="Hattori T."/>
            <person name="Sahashi N."/>
            <person name="Liou R.F."/>
            <person name="Kikuchi T."/>
            <person name="Tsai I.J."/>
        </authorList>
    </citation>
    <scope>NUCLEOTIDE SEQUENCE [LARGE SCALE GENOMIC DNA]</scope>
    <source>
        <strain evidence="2 3">FFPRI411160</strain>
    </source>
</reference>
<evidence type="ECO:0000313" key="2">
    <source>
        <dbReference type="EMBL" id="PAV21045.1"/>
    </source>
</evidence>